<feature type="repeat" description="ANK" evidence="3">
    <location>
        <begin position="543"/>
        <end position="575"/>
    </location>
</feature>
<dbReference type="InterPro" id="IPR025676">
    <property type="entry name" value="Clr5_dom"/>
</dbReference>
<dbReference type="AlphaFoldDB" id="A0A2B7YF55"/>
<dbReference type="Pfam" id="PF00023">
    <property type="entry name" value="Ank"/>
    <property type="match status" value="2"/>
</dbReference>
<dbReference type="STRING" id="1447883.A0A2B7YF55"/>
<keyword evidence="2 3" id="KW-0040">ANK repeat</keyword>
<organism evidence="5 6">
    <name type="scientific">Polytolypa hystricis (strain UAMH7299)</name>
    <dbReference type="NCBI Taxonomy" id="1447883"/>
    <lineage>
        <taxon>Eukaryota</taxon>
        <taxon>Fungi</taxon>
        <taxon>Dikarya</taxon>
        <taxon>Ascomycota</taxon>
        <taxon>Pezizomycotina</taxon>
        <taxon>Eurotiomycetes</taxon>
        <taxon>Eurotiomycetidae</taxon>
        <taxon>Onygenales</taxon>
        <taxon>Onygenales incertae sedis</taxon>
        <taxon>Polytolypa</taxon>
    </lineage>
</organism>
<evidence type="ECO:0000256" key="2">
    <source>
        <dbReference type="ARBA" id="ARBA00023043"/>
    </source>
</evidence>
<dbReference type="PROSITE" id="PS50088">
    <property type="entry name" value="ANK_REPEAT"/>
    <property type="match status" value="13"/>
</dbReference>
<feature type="repeat" description="ANK" evidence="3">
    <location>
        <begin position="720"/>
        <end position="752"/>
    </location>
</feature>
<dbReference type="Gene3D" id="1.25.40.20">
    <property type="entry name" value="Ankyrin repeat-containing domain"/>
    <property type="match status" value="4"/>
</dbReference>
<keyword evidence="6" id="KW-1185">Reference proteome</keyword>
<evidence type="ECO:0000313" key="6">
    <source>
        <dbReference type="Proteomes" id="UP000224634"/>
    </source>
</evidence>
<dbReference type="Pfam" id="PF12796">
    <property type="entry name" value="Ank_2"/>
    <property type="match status" value="4"/>
</dbReference>
<feature type="repeat" description="ANK" evidence="3">
    <location>
        <begin position="511"/>
        <end position="540"/>
    </location>
</feature>
<protein>
    <recommendedName>
        <fullName evidence="4">Clr5 domain-containing protein</fullName>
    </recommendedName>
</protein>
<feature type="repeat" description="ANK" evidence="3">
    <location>
        <begin position="450"/>
        <end position="478"/>
    </location>
</feature>
<gene>
    <name evidence="5" type="ORF">AJ80_03873</name>
</gene>
<dbReference type="PANTHER" id="PTHR24173:SF74">
    <property type="entry name" value="ANKYRIN REPEAT DOMAIN-CONTAINING PROTEIN 16"/>
    <property type="match status" value="1"/>
</dbReference>
<reference evidence="5 6" key="1">
    <citation type="submission" date="2017-10" db="EMBL/GenBank/DDBJ databases">
        <title>Comparative genomics in systemic dimorphic fungi from Ajellomycetaceae.</title>
        <authorList>
            <person name="Munoz J.F."/>
            <person name="Mcewen J.G."/>
            <person name="Clay O.K."/>
            <person name="Cuomo C.A."/>
        </authorList>
    </citation>
    <scope>NUCLEOTIDE SEQUENCE [LARGE SCALE GENOMIC DNA]</scope>
    <source>
        <strain evidence="5 6">UAMH7299</strain>
    </source>
</reference>
<feature type="repeat" description="ANK" evidence="3">
    <location>
        <begin position="796"/>
        <end position="828"/>
    </location>
</feature>
<dbReference type="Proteomes" id="UP000224634">
    <property type="component" value="Unassembled WGS sequence"/>
</dbReference>
<dbReference type="InterPro" id="IPR002110">
    <property type="entry name" value="Ankyrin_rpt"/>
</dbReference>
<dbReference type="Pfam" id="PF13637">
    <property type="entry name" value="Ank_4"/>
    <property type="match status" value="1"/>
</dbReference>
<evidence type="ECO:0000256" key="1">
    <source>
        <dbReference type="ARBA" id="ARBA00022737"/>
    </source>
</evidence>
<dbReference type="SMART" id="SM00248">
    <property type="entry name" value="ANK"/>
    <property type="match status" value="20"/>
</dbReference>
<dbReference type="Pfam" id="PF14420">
    <property type="entry name" value="Clr5"/>
    <property type="match status" value="1"/>
</dbReference>
<feature type="repeat" description="ANK" evidence="3">
    <location>
        <begin position="1075"/>
        <end position="1107"/>
    </location>
</feature>
<dbReference type="InterPro" id="IPR036770">
    <property type="entry name" value="Ankyrin_rpt-contain_sf"/>
</dbReference>
<feature type="repeat" description="ANK" evidence="3">
    <location>
        <begin position="1006"/>
        <end position="1038"/>
    </location>
</feature>
<feature type="repeat" description="ANK" evidence="3">
    <location>
        <begin position="578"/>
        <end position="610"/>
    </location>
</feature>
<evidence type="ECO:0000256" key="3">
    <source>
        <dbReference type="PROSITE-ProRule" id="PRU00023"/>
    </source>
</evidence>
<feature type="repeat" description="ANK" evidence="3">
    <location>
        <begin position="612"/>
        <end position="635"/>
    </location>
</feature>
<dbReference type="PROSITE" id="PS50297">
    <property type="entry name" value="ANK_REP_REGION"/>
    <property type="match status" value="10"/>
</dbReference>
<evidence type="ECO:0000259" key="4">
    <source>
        <dbReference type="Pfam" id="PF14420"/>
    </source>
</evidence>
<dbReference type="PRINTS" id="PR01415">
    <property type="entry name" value="ANKYRIN"/>
</dbReference>
<dbReference type="PANTHER" id="PTHR24173">
    <property type="entry name" value="ANKYRIN REPEAT CONTAINING"/>
    <property type="match status" value="1"/>
</dbReference>
<dbReference type="SUPFAM" id="SSF48403">
    <property type="entry name" value="Ankyrin repeat"/>
    <property type="match status" value="3"/>
</dbReference>
<keyword evidence="1" id="KW-0677">Repeat</keyword>
<sequence length="1211" mass="132556">MGKRADAAAEWERYKPEIERLYGSSELADLIKFMEKEHNFYRSAPQYQRQFAKWGFSKYLNQEQYEYMAHAKKKRKFENKDTEFNVRGDRLSLETSTKKLQRNLPKGYETVPLPEYGPPTPEGIQALTPPAGTDDFHIELANLPFFQFQQFLRQTAFFRELPLSCHFDFSPIPTDSVTAAATTKYAKDPVRFLEAVIIGQTEEELRNSSSAIIHGPPADTLFYTISYCAYLSSNNLLPDRSLDKIVEWMASNERHVPLFDFLKPGSPTIAIFMRQLLQSAARLGHTGLTRLLLQFCLSSDDLSYILRSSSLLYQAIGYNELELATHILDAGVCLEDFPYYLDVIFKKGYDEMLNLLLSKGLCIDGINLWDGDSSLEVAVENGKTAMVKLLLGMEKVEIDIQEGLFFDSLVKNGDIAQLLVRAGIDVNAEFDLDYAYLSGNMCQELLFFYPIQTPLQVAAQVGNWELVRCLVEYGASIDPPYHSRDNTQRCKAWLAGIENDFDMTDVIPIVSALQAAVQHGNIDVALSLLRNGASVDARPSDKYGHTALQIAVATGNKDLVNLLLEWNADVNARPGFYMGSTALQFAAGLQDPEIFEILLKKGANVKAEPGIGGKTVLQAAAYAGNIELVRYLLQNRYADINERPYHEGGRTSLQAASESHAPSSLEVMKLLLSAGADTNMPPARKHGITALQGAAGAGNIAKVELLLDAKVQIEACTEQYGLTALHKAIENRCPEMVAFLLKHGATPHYGASVVTGRTPLQEACWNGDTQIASLLLSKISPNLRPIFVNFPASFDGGVTALQAAIKSGNMELAKLLLNWAADPNASGAAIKGESALETAVHASNFEAVQVLLESGARFPAGWDILPPGVAAASIYRIVNKVLHDLIRQEGAHDFPTPGPVYDAGNYPNGKKNDRLKMDFIKLIVGSGLDIAIFPQIWVKAAFSFAIRKKIPHLIDFLLSSRVLPMGAEIDEHCTGLQLAASTGSMDSVRTFIEYGADVNESEINIWGGTALWLAAENGHVEVTEYLLKHGADAKVSRSDRTILEAAASKGHAELVRHLVELRGSDINAPGCAEYRGRTALQSAAEFGHVEVVKYLLKHGADVNAAPCEDGGATALQAAACSGQAGIIVILLDAKADVTAPGAAKHGVTAIEGAALYGRLDIVHMLLQLHPLGQSLADQLKRAEELARKEDHIEVSRAIQDFRKARGWLDSD</sequence>
<proteinExistence type="predicted"/>
<feature type="repeat" description="ANK" evidence="3">
    <location>
        <begin position="831"/>
        <end position="856"/>
    </location>
</feature>
<dbReference type="EMBL" id="PDNA01000046">
    <property type="protein sequence ID" value="PGH19538.1"/>
    <property type="molecule type" value="Genomic_DNA"/>
</dbReference>
<dbReference type="OrthoDB" id="4199987at2759"/>
<feature type="repeat" description="ANK" evidence="3">
    <location>
        <begin position="1110"/>
        <end position="1142"/>
    </location>
</feature>
<evidence type="ECO:0000313" key="5">
    <source>
        <dbReference type="EMBL" id="PGH19538.1"/>
    </source>
</evidence>
<feature type="repeat" description="ANK" evidence="3">
    <location>
        <begin position="648"/>
        <end position="683"/>
    </location>
</feature>
<accession>A0A2B7YF55</accession>
<feature type="domain" description="Clr5" evidence="4">
    <location>
        <begin position="8"/>
        <end position="58"/>
    </location>
</feature>
<feature type="repeat" description="ANK" evidence="3">
    <location>
        <begin position="971"/>
        <end position="1003"/>
    </location>
</feature>
<comment type="caution">
    <text evidence="5">The sequence shown here is derived from an EMBL/GenBank/DDBJ whole genome shotgun (WGS) entry which is preliminary data.</text>
</comment>
<name>A0A2B7YF55_POLH7</name>